<proteinExistence type="predicted"/>
<dbReference type="AlphaFoldDB" id="A0A7Z0QLA0"/>
<dbReference type="Proteomes" id="UP000564836">
    <property type="component" value="Plasmid pBb323S2b"/>
</dbReference>
<sequence>MSKRHVGKICVYCGTPPATMDHVLAREFLPISRRDNLPKVPACGACNGVKSGHEHYLTAVLPLAGNHRDALGVLSTMVEPRLAKNAKLKAQLASEQRQELILKNGMLVPSMTLPFDATRVDELFKFITQGLLFHHFGAILDRKKHGVWAGFLNRQGEEMHRQLLATPAPASPTI</sequence>
<dbReference type="EMBL" id="JACBFH010000003">
    <property type="protein sequence ID" value="NYY96505.1"/>
    <property type="molecule type" value="Genomic_DNA"/>
</dbReference>
<evidence type="ECO:0000313" key="3">
    <source>
        <dbReference type="Proteomes" id="UP000564836"/>
    </source>
</evidence>
<geneLocation type="plasmid" evidence="2 3">
    <name>pBb323S2b</name>
</geneLocation>
<reference evidence="2 3" key="1">
    <citation type="journal article" date="2017" name="Syst. Appl. Microbiol.">
        <title>Soybeans inoculated with root zone soils of Canadian native legumes harbour diverse and novel Bradyrhizobium spp. that possess agricultural potential.</title>
        <authorList>
            <person name="Bromfield E.S.P."/>
            <person name="Cloutier S."/>
            <person name="Tambong J.T."/>
            <person name="Tran Thi T.V."/>
        </authorList>
    </citation>
    <scope>NUCLEOTIDE SEQUENCE [LARGE SCALE GENOMIC DNA]</scope>
    <source>
        <strain evidence="2 3">323S2</strain>
    </source>
</reference>
<reference evidence="1" key="2">
    <citation type="submission" date="2020-06" db="EMBL/GenBank/DDBJ databases">
        <title>Whole Genome Sequence of Bradyrhizobium sp. Strain 323S2.</title>
        <authorList>
            <person name="Bromfield E.S.P."/>
        </authorList>
    </citation>
    <scope>NUCLEOTIDE SEQUENCE [LARGE SCALE GENOMIC DNA]</scope>
    <source>
        <strain evidence="1">323S2</strain>
    </source>
</reference>
<dbReference type="RefSeq" id="WP_028182304.1">
    <property type="nucleotide sequence ID" value="NZ_CP049701.1"/>
</dbReference>
<keyword evidence="2" id="KW-0614">Plasmid</keyword>
<accession>A0A7Z0QLA0</accession>
<organism evidence="1">
    <name type="scientific">Bradyrhizobium barranii subsp. barranii</name>
    <dbReference type="NCBI Taxonomy" id="2823807"/>
    <lineage>
        <taxon>Bacteria</taxon>
        <taxon>Pseudomonadati</taxon>
        <taxon>Pseudomonadota</taxon>
        <taxon>Alphaproteobacteria</taxon>
        <taxon>Hyphomicrobiales</taxon>
        <taxon>Nitrobacteraceae</taxon>
        <taxon>Bradyrhizobium</taxon>
        <taxon>Bradyrhizobium barranii</taxon>
    </lineage>
</organism>
<evidence type="ECO:0000313" key="1">
    <source>
        <dbReference type="EMBL" id="NYY96505.1"/>
    </source>
</evidence>
<dbReference type="Gene3D" id="1.10.30.50">
    <property type="match status" value="1"/>
</dbReference>
<dbReference type="EMBL" id="CP088281">
    <property type="protein sequence ID" value="UGX99484.1"/>
    <property type="molecule type" value="Genomic_DNA"/>
</dbReference>
<dbReference type="GeneID" id="93211709"/>
<reference evidence="2 3" key="3">
    <citation type="journal article" date="2022" name="Int. J. Syst. Evol. Microbiol.">
        <title>Strains of Bradyrhizobium barranii sp. nov. associated with legumes native to Canada are symbionts of soybeans and belong to different subspecies (subsp. barranii subsp. nov. and subsp. apii subsp. nov.) and symbiovars (sv. glycinearum and sv. septentrionale).</title>
        <authorList>
            <person name="Bromfield E.S.P."/>
            <person name="Cloutier S."/>
            <person name="Wasai-Hara S."/>
            <person name="Minamisawa K."/>
        </authorList>
    </citation>
    <scope>NUCLEOTIDE SEQUENCE [LARGE SCALE GENOMIC DNA]</scope>
    <source>
        <strain evidence="3">323S2</strain>
        <plasmid evidence="2 3">pBb323S2b</plasmid>
    </source>
</reference>
<evidence type="ECO:0000313" key="2">
    <source>
        <dbReference type="EMBL" id="UGX99484.1"/>
    </source>
</evidence>
<evidence type="ECO:0008006" key="4">
    <source>
        <dbReference type="Google" id="ProtNLM"/>
    </source>
</evidence>
<protein>
    <recommendedName>
        <fullName evidence="4">HNH endonuclease</fullName>
    </recommendedName>
</protein>
<name>A0A7Z0QLA0_9BRAD</name>
<gene>
    <name evidence="2" type="ORF">G6321_00054485</name>
    <name evidence="1" type="ORF">G6321_51845</name>
</gene>